<evidence type="ECO:0000256" key="4">
    <source>
        <dbReference type="ARBA" id="ARBA00023136"/>
    </source>
</evidence>
<evidence type="ECO:0000256" key="3">
    <source>
        <dbReference type="ARBA" id="ARBA00022729"/>
    </source>
</evidence>
<dbReference type="Pfam" id="PF13609">
    <property type="entry name" value="Porin_4"/>
    <property type="match status" value="1"/>
</dbReference>
<name>A0AAD3YJA9_AERHY</name>
<protein>
    <submittedName>
        <fullName evidence="7">Porin</fullName>
    </submittedName>
</protein>
<dbReference type="GO" id="GO:0015288">
    <property type="term" value="F:porin activity"/>
    <property type="evidence" value="ECO:0007669"/>
    <property type="project" value="InterPro"/>
</dbReference>
<evidence type="ECO:0000313" key="7">
    <source>
        <dbReference type="EMBL" id="HAT6343910.1"/>
    </source>
</evidence>
<reference evidence="7" key="1">
    <citation type="journal article" date="2018" name="Genome Biol.">
        <title>SKESA: strategic k-mer extension for scrupulous assemblies.</title>
        <authorList>
            <person name="Souvorov A."/>
            <person name="Agarwala R."/>
            <person name="Lipman D.J."/>
        </authorList>
    </citation>
    <scope>NUCLEOTIDE SEQUENCE</scope>
    <source>
        <strain evidence="7">OLC2673_Aeromonas</strain>
    </source>
</reference>
<dbReference type="AlphaFoldDB" id="A0AAD3YJA9"/>
<comment type="similarity">
    <text evidence="2">Belongs to the Gram-negative porin family.</text>
</comment>
<dbReference type="GO" id="GO:0034220">
    <property type="term" value="P:monoatomic ion transmembrane transport"/>
    <property type="evidence" value="ECO:0007669"/>
    <property type="project" value="InterPro"/>
</dbReference>
<dbReference type="InterPro" id="IPR050298">
    <property type="entry name" value="Gram-neg_bact_OMP"/>
</dbReference>
<feature type="chain" id="PRO_5041905405" evidence="5">
    <location>
        <begin position="21"/>
        <end position="374"/>
    </location>
</feature>
<evidence type="ECO:0000259" key="6">
    <source>
        <dbReference type="Pfam" id="PF13609"/>
    </source>
</evidence>
<dbReference type="PANTHER" id="PTHR34501:SF2">
    <property type="entry name" value="OUTER MEMBRANE PORIN F-RELATED"/>
    <property type="match status" value="1"/>
</dbReference>
<dbReference type="GO" id="GO:0009279">
    <property type="term" value="C:cell outer membrane"/>
    <property type="evidence" value="ECO:0007669"/>
    <property type="project" value="UniProtKB-SubCell"/>
</dbReference>
<evidence type="ECO:0000256" key="5">
    <source>
        <dbReference type="SAM" id="SignalP"/>
    </source>
</evidence>
<evidence type="ECO:0000256" key="2">
    <source>
        <dbReference type="ARBA" id="ARBA00007539"/>
    </source>
</evidence>
<gene>
    <name evidence="7" type="ORF">JAJ28_001625</name>
</gene>
<sequence>MKKTILAIAIPALFASAANAAVVYDKDGTTFDVYGRVQANYYGDHNKSVAGTDDSFKLDTETGNIVPVKGTAAGYQDVDGELVGSSRLGWSGKIALNNTWSGIAKTEWQVSAENSANKFDSRHIYVGFDGTQYGKIIFGQTDTAFYDVLEPTDIFNEWGDVGNFYDGRQEGQVIYSNTYGGFKGKLSYQTNDDKAVKVTDVGQGIKENAVYGKDVKRNYGYAAAAGYDFDFGLGLNAGYAYSDLESTATNKTGDKKEWALGAHYAINGFYFAGVYTQADLSYDNTTGGDKDKGRGYELAASYNVDAWTFLAGYNFTEGKAASNTAGAEYKDIVDETLLGVQYAFTSKLKAYTEYKIQGIDKLDDEWTVAPQYNF</sequence>
<reference evidence="7" key="2">
    <citation type="submission" date="2020-01" db="EMBL/GenBank/DDBJ databases">
        <authorList>
            <consortium name="NCBI Pathogen Detection Project"/>
        </authorList>
    </citation>
    <scope>NUCLEOTIDE SEQUENCE</scope>
    <source>
        <strain evidence="7">OLC2673_Aeromonas</strain>
    </source>
</reference>
<dbReference type="EMBL" id="DACTUL010000010">
    <property type="protein sequence ID" value="HAT6343910.1"/>
    <property type="molecule type" value="Genomic_DNA"/>
</dbReference>
<comment type="caution">
    <text evidence="7">The sequence shown here is derived from an EMBL/GenBank/DDBJ whole genome shotgun (WGS) entry which is preliminary data.</text>
</comment>
<dbReference type="PANTHER" id="PTHR34501">
    <property type="entry name" value="PROTEIN YDDL-RELATED"/>
    <property type="match status" value="1"/>
</dbReference>
<dbReference type="CDD" id="cd00342">
    <property type="entry name" value="gram_neg_porins"/>
    <property type="match status" value="1"/>
</dbReference>
<keyword evidence="3 5" id="KW-0732">Signal</keyword>
<feature type="domain" description="Porin" evidence="6">
    <location>
        <begin position="7"/>
        <end position="355"/>
    </location>
</feature>
<evidence type="ECO:0000256" key="1">
    <source>
        <dbReference type="ARBA" id="ARBA00004571"/>
    </source>
</evidence>
<dbReference type="InterPro" id="IPR001897">
    <property type="entry name" value="Porin_gammaproteobac"/>
</dbReference>
<keyword evidence="4" id="KW-0472">Membrane</keyword>
<accession>A0AAD3YJA9</accession>
<dbReference type="InterPro" id="IPR023614">
    <property type="entry name" value="Porin_dom_sf"/>
</dbReference>
<dbReference type="InterPro" id="IPR033900">
    <property type="entry name" value="Gram_neg_porin_domain"/>
</dbReference>
<dbReference type="Proteomes" id="UP000859505">
    <property type="component" value="Unassembled WGS sequence"/>
</dbReference>
<evidence type="ECO:0000313" key="8">
    <source>
        <dbReference type="Proteomes" id="UP000859505"/>
    </source>
</evidence>
<comment type="subcellular location">
    <subcellularLocation>
        <location evidence="1">Cell outer membrane</location>
        <topology evidence="1">Multi-pass membrane protein</topology>
    </subcellularLocation>
</comment>
<dbReference type="Gene3D" id="2.40.160.10">
    <property type="entry name" value="Porin"/>
    <property type="match status" value="1"/>
</dbReference>
<organism evidence="7 8">
    <name type="scientific">Aeromonas hydrophila</name>
    <dbReference type="NCBI Taxonomy" id="644"/>
    <lineage>
        <taxon>Bacteria</taxon>
        <taxon>Pseudomonadati</taxon>
        <taxon>Pseudomonadota</taxon>
        <taxon>Gammaproteobacteria</taxon>
        <taxon>Aeromonadales</taxon>
        <taxon>Aeromonadaceae</taxon>
        <taxon>Aeromonas</taxon>
    </lineage>
</organism>
<dbReference type="PRINTS" id="PR00183">
    <property type="entry name" value="ECOLIPORIN"/>
</dbReference>
<feature type="signal peptide" evidence="5">
    <location>
        <begin position="1"/>
        <end position="20"/>
    </location>
</feature>
<dbReference type="SUPFAM" id="SSF56935">
    <property type="entry name" value="Porins"/>
    <property type="match status" value="1"/>
</dbReference>
<proteinExistence type="inferred from homology"/>